<dbReference type="RefSeq" id="WP_095122538.1">
    <property type="nucleotide sequence ID" value="NZ_LT906454.1"/>
</dbReference>
<evidence type="ECO:0000256" key="1">
    <source>
        <dbReference type="SAM" id="Phobius"/>
    </source>
</evidence>
<dbReference type="Proteomes" id="UP000215144">
    <property type="component" value="Chromosome 1"/>
</dbReference>
<dbReference type="InterPro" id="IPR006485">
    <property type="entry name" value="Phage-like_holin"/>
</dbReference>
<accession>A0A239X1P9</accession>
<gene>
    <name evidence="2" type="ORF">SAMEA4504048_01071</name>
</gene>
<reference evidence="2 3" key="1">
    <citation type="submission" date="2017-06" db="EMBL/GenBank/DDBJ databases">
        <authorList>
            <consortium name="Pathogen Informatics"/>
        </authorList>
    </citation>
    <scope>NUCLEOTIDE SEQUENCE [LARGE SCALE GENOMIC DNA]</scope>
    <source>
        <strain evidence="2 3">NCTC11291</strain>
    </source>
</reference>
<evidence type="ECO:0000313" key="3">
    <source>
        <dbReference type="Proteomes" id="UP000215144"/>
    </source>
</evidence>
<protein>
    <submittedName>
        <fullName evidence="2">Lin2375 protein</fullName>
    </submittedName>
</protein>
<dbReference type="Pfam" id="PF04531">
    <property type="entry name" value="Phage_holin_1"/>
    <property type="match status" value="1"/>
</dbReference>
<dbReference type="NCBIfam" id="TIGR01598">
    <property type="entry name" value="holin_phiLC3"/>
    <property type="match status" value="1"/>
</dbReference>
<keyword evidence="1" id="KW-0472">Membrane</keyword>
<dbReference type="AlphaFoldDB" id="A0A239X1P9"/>
<sequence length="91" mass="10228">MGINWKVRFNKSNKTFLARFLLAIFVPILTYFGLEAQDLTTWQAVFDLVVKAVSNPFVVGFTVVNIINVLPDPTTTGLSDSSRAMSYREPK</sequence>
<organism evidence="2 3">
    <name type="scientific">Streptococcus acidominimus</name>
    <dbReference type="NCBI Taxonomy" id="1326"/>
    <lineage>
        <taxon>Bacteria</taxon>
        <taxon>Bacillati</taxon>
        <taxon>Bacillota</taxon>
        <taxon>Bacilli</taxon>
        <taxon>Lactobacillales</taxon>
        <taxon>Streptococcaceae</taxon>
        <taxon>Streptococcus</taxon>
    </lineage>
</organism>
<proteinExistence type="predicted"/>
<feature type="transmembrane region" description="Helical" evidence="1">
    <location>
        <begin position="16"/>
        <end position="34"/>
    </location>
</feature>
<dbReference type="KEGG" id="saco:SAME_01071"/>
<dbReference type="OrthoDB" id="3176072at2"/>
<name>A0A239X1P9_STRAI</name>
<keyword evidence="1" id="KW-0812">Transmembrane</keyword>
<evidence type="ECO:0000313" key="2">
    <source>
        <dbReference type="EMBL" id="SNV39978.1"/>
    </source>
</evidence>
<dbReference type="EMBL" id="LT906454">
    <property type="protein sequence ID" value="SNV39978.1"/>
    <property type="molecule type" value="Genomic_DNA"/>
</dbReference>
<keyword evidence="1" id="KW-1133">Transmembrane helix</keyword>